<sequence length="872" mass="101084">MDIKTPNNPGVYYLYSLLHLTNSLERISIDSAHISILNSKENILNVDEKQHLELMELDITKTSIDSLENVIDKIEFKFVLKENTVEEYERYMMKYSSSIYFKEAVKNRNALEFLTAKSQNTWQSYKLFLDKYPYATDVSDAKLNYERLLFEEKTRDGELDSYEIFLLENPLTPYRDSIEKKILIYYSIGNNSSGYVKFLTNYSNSKYAGLALNLWYHSVDKKLDLIDKTLIDNNLYDSLASISSIDKIPLLGFFEDSKIGFVDSLGNTILKISDRKYSLDVICSFINSDFFVVEEGGIKIIYNRKFDKIYSGNFSLAEDIGKGIIKIFSDGMVKLIHKSGYELFDKNYEDAYLVNGKYILLLEDGKYGLFSILGKRIYNFIFDDVFQEGSFILFQKDGLIAVSDSEKIFDDAFSINNHLNFFYIDYEYFDSGFLLLFTENEEELLDDKLNIIVPRTSQFIDFHPFGWTSKNEYGIKIFSKLFKFSFSTFFEDLKYSALHFAEKRNSEWSMYSMSSGDMVMSSIDSLFFITDSVFWYRKGIVNNLVFPNSKEVELKNDDKIFVMSSSYKDNRVSYLRVQSGDDYYILDNLGRILPKVEYYHVVKSGDTFSEISEKYNISQSEILALNNRKSKKIIIGEKLKIKGYAPKNILSNTLFYIDFQGKKGIADTTGSTILEPIYDGLKVNDSKNIILIKDQMFGNYNSQRRQVISPLYSSVILPICNMYYLAKKNDYYGIIDSVGNEVLTFEFDRIIEWNDTLVIAKKNDSFSIINIKNNSIIIEFNGFSFIRENGNKLIEIFSKDGYGIYSSIFGEILMPKYDDINKIQMNDTFYFVARQSLDEAMLLVNLVIKENGKIIKNQAMDLSYFDSLNCSN</sequence>
<dbReference type="PANTHER" id="PTHR33734">
    <property type="entry name" value="LYSM DOMAIN-CONTAINING GPI-ANCHORED PROTEIN 2"/>
    <property type="match status" value="1"/>
</dbReference>
<dbReference type="SUPFAM" id="SSF54106">
    <property type="entry name" value="LysM domain"/>
    <property type="match status" value="1"/>
</dbReference>
<proteinExistence type="predicted"/>
<dbReference type="SMART" id="SM00257">
    <property type="entry name" value="LysM"/>
    <property type="match status" value="1"/>
</dbReference>
<accession>A0A381N3E2</accession>
<dbReference type="Gene3D" id="3.10.350.10">
    <property type="entry name" value="LysM domain"/>
    <property type="match status" value="1"/>
</dbReference>
<reference evidence="2" key="1">
    <citation type="submission" date="2018-05" db="EMBL/GenBank/DDBJ databases">
        <authorList>
            <person name="Lanie J.A."/>
            <person name="Ng W.-L."/>
            <person name="Kazmierczak K.M."/>
            <person name="Andrzejewski T.M."/>
            <person name="Davidsen T.M."/>
            <person name="Wayne K.J."/>
            <person name="Tettelin H."/>
            <person name="Glass J.I."/>
            <person name="Rusch D."/>
            <person name="Podicherti R."/>
            <person name="Tsui H.-C.T."/>
            <person name="Winkler M.E."/>
        </authorList>
    </citation>
    <scope>NUCLEOTIDE SEQUENCE</scope>
</reference>
<organism evidence="2">
    <name type="scientific">marine metagenome</name>
    <dbReference type="NCBI Taxonomy" id="408172"/>
    <lineage>
        <taxon>unclassified sequences</taxon>
        <taxon>metagenomes</taxon>
        <taxon>ecological metagenomes</taxon>
    </lineage>
</organism>
<name>A0A381N3E2_9ZZZZ</name>
<dbReference type="CDD" id="cd00118">
    <property type="entry name" value="LysM"/>
    <property type="match status" value="1"/>
</dbReference>
<dbReference type="Pfam" id="PF01476">
    <property type="entry name" value="LysM"/>
    <property type="match status" value="1"/>
</dbReference>
<dbReference type="AlphaFoldDB" id="A0A381N3E2"/>
<dbReference type="PANTHER" id="PTHR33734:SF22">
    <property type="entry name" value="MEMBRANE-BOUND LYTIC MUREIN TRANSGLYCOSYLASE D"/>
    <property type="match status" value="1"/>
</dbReference>
<evidence type="ECO:0000259" key="1">
    <source>
        <dbReference type="PROSITE" id="PS51782"/>
    </source>
</evidence>
<dbReference type="InterPro" id="IPR018392">
    <property type="entry name" value="LysM"/>
</dbReference>
<dbReference type="EMBL" id="UINC01000054">
    <property type="protein sequence ID" value="SUZ48143.1"/>
    <property type="molecule type" value="Genomic_DNA"/>
</dbReference>
<dbReference type="PROSITE" id="PS51782">
    <property type="entry name" value="LYSM"/>
    <property type="match status" value="1"/>
</dbReference>
<gene>
    <name evidence="2" type="ORF">METZ01_LOCUS997</name>
</gene>
<evidence type="ECO:0000313" key="2">
    <source>
        <dbReference type="EMBL" id="SUZ48143.1"/>
    </source>
</evidence>
<feature type="domain" description="LysM" evidence="1">
    <location>
        <begin position="598"/>
        <end position="641"/>
    </location>
</feature>
<dbReference type="InterPro" id="IPR036779">
    <property type="entry name" value="LysM_dom_sf"/>
</dbReference>
<protein>
    <recommendedName>
        <fullName evidence="1">LysM domain-containing protein</fullName>
    </recommendedName>
</protein>